<protein>
    <submittedName>
        <fullName evidence="2">DUF2239 family protein</fullName>
    </submittedName>
</protein>
<dbReference type="EMBL" id="WNKS01000019">
    <property type="protein sequence ID" value="MTV32650.1"/>
    <property type="molecule type" value="Genomic_DNA"/>
</dbReference>
<feature type="region of interest" description="Disordered" evidence="1">
    <location>
        <begin position="198"/>
        <end position="221"/>
    </location>
</feature>
<evidence type="ECO:0000313" key="2">
    <source>
        <dbReference type="EMBL" id="MTV32650.1"/>
    </source>
</evidence>
<dbReference type="RefSeq" id="WP_155447336.1">
    <property type="nucleotide sequence ID" value="NZ_JAOQNR010000018.1"/>
</dbReference>
<reference evidence="2 3" key="1">
    <citation type="submission" date="2019-11" db="EMBL/GenBank/DDBJ databases">
        <title>Whole-genome sequence of a Rhodoblastus acidophilus DSM 142.</title>
        <authorList>
            <person name="Kyndt J.A."/>
            <person name="Meyer T.E."/>
        </authorList>
    </citation>
    <scope>NUCLEOTIDE SEQUENCE [LARGE SCALE GENOMIC DNA]</scope>
    <source>
        <strain evidence="2 3">DSM 142</strain>
    </source>
</reference>
<proteinExistence type="predicted"/>
<accession>A0A6N8DQ04</accession>
<dbReference type="Proteomes" id="UP000439113">
    <property type="component" value="Unassembled WGS sequence"/>
</dbReference>
<dbReference type="AlphaFoldDB" id="A0A6N8DQ04"/>
<sequence length="221" mass="23457">MSKPLSNPSTAFAGERLLLTGPLGEVALAVKAACEQDAAQTILVFDDATGRVIDLDLRGSQAEVIGRLSPPQAGAEAAASEDKDGSTKGRGRPKLGVVAREVTLLPRQWEWLSAQPGGASAILRRLVDEARRNGEARQHKRAAQEAAYRFMLAMAGDRPGYEEATRALFAEDLAKLSQDIADWPRDIRAHILALAFSAGDAPPSPGAFSSEVDAGSREDNA</sequence>
<dbReference type="InterPro" id="IPR018715">
    <property type="entry name" value="DUF2239"/>
</dbReference>
<dbReference type="OrthoDB" id="282960at2"/>
<gene>
    <name evidence="2" type="ORF">GJ654_16820</name>
</gene>
<comment type="caution">
    <text evidence="2">The sequence shown here is derived from an EMBL/GenBank/DDBJ whole genome shotgun (WGS) entry which is preliminary data.</text>
</comment>
<dbReference type="Pfam" id="PF09998">
    <property type="entry name" value="DUF2239"/>
    <property type="match status" value="1"/>
</dbReference>
<name>A0A6N8DQ04_RHOAC</name>
<organism evidence="2 3">
    <name type="scientific">Rhodoblastus acidophilus</name>
    <name type="common">Rhodopseudomonas acidophila</name>
    <dbReference type="NCBI Taxonomy" id="1074"/>
    <lineage>
        <taxon>Bacteria</taxon>
        <taxon>Pseudomonadati</taxon>
        <taxon>Pseudomonadota</taxon>
        <taxon>Alphaproteobacteria</taxon>
        <taxon>Hyphomicrobiales</taxon>
        <taxon>Rhodoblastaceae</taxon>
        <taxon>Rhodoblastus</taxon>
    </lineage>
</organism>
<evidence type="ECO:0000256" key="1">
    <source>
        <dbReference type="SAM" id="MobiDB-lite"/>
    </source>
</evidence>
<feature type="region of interest" description="Disordered" evidence="1">
    <location>
        <begin position="66"/>
        <end position="92"/>
    </location>
</feature>
<evidence type="ECO:0000313" key="3">
    <source>
        <dbReference type="Proteomes" id="UP000439113"/>
    </source>
</evidence>